<keyword evidence="4" id="KW-0547">Nucleotide-binding</keyword>
<dbReference type="GO" id="GO:0016773">
    <property type="term" value="F:phosphotransferase activity, alcohol group as acceptor"/>
    <property type="evidence" value="ECO:0007669"/>
    <property type="project" value="InterPro"/>
</dbReference>
<dbReference type="NCBIfam" id="TIGR02199">
    <property type="entry name" value="rfaE_dom_II"/>
    <property type="match status" value="1"/>
</dbReference>
<name>A0A059Y191_9BACT</name>
<dbReference type="Proteomes" id="UP000027059">
    <property type="component" value="Chromosome"/>
</dbReference>
<reference evidence="9 10" key="2">
    <citation type="journal article" date="2015" name="Biomed. Res. Int.">
        <title>Effects of Arsenite Resistance on the Growth and Functional Gene Expression of Leptospirillum ferriphilum and Acidithiobacillus thiooxidans in Pure Culture and Coculture.</title>
        <authorList>
            <person name="Jiang H."/>
            <person name="Liang Y."/>
            <person name="Yin H."/>
            <person name="Xiao Y."/>
            <person name="Guo X."/>
            <person name="Xu Y."/>
            <person name="Hu Q."/>
            <person name="Liu H."/>
            <person name="Liu X."/>
        </authorList>
    </citation>
    <scope>NUCLEOTIDE SEQUENCE [LARGE SCALE GENOMIC DNA]</scope>
    <source>
        <strain evidence="9 10">YSK</strain>
    </source>
</reference>
<comment type="catalytic activity">
    <reaction evidence="7">
        <text>D-glycero-beta-D-manno-heptose 1-phosphate + ATP + H(+) = ADP-D-glycero-beta-D-manno-heptose + diphosphate</text>
        <dbReference type="Rhea" id="RHEA:27465"/>
        <dbReference type="ChEBI" id="CHEBI:15378"/>
        <dbReference type="ChEBI" id="CHEBI:30616"/>
        <dbReference type="ChEBI" id="CHEBI:33019"/>
        <dbReference type="ChEBI" id="CHEBI:59967"/>
        <dbReference type="ChEBI" id="CHEBI:61593"/>
        <dbReference type="EC" id="2.7.7.70"/>
    </reaction>
</comment>
<feature type="domain" description="Cytidyltransferase-like" evidence="8">
    <location>
        <begin position="38"/>
        <end position="132"/>
    </location>
</feature>
<dbReference type="RefSeq" id="WP_014962121.1">
    <property type="nucleotide sequence ID" value="NZ_CP007243.1"/>
</dbReference>
<dbReference type="AlphaFoldDB" id="A0A059Y191"/>
<evidence type="ECO:0000256" key="4">
    <source>
        <dbReference type="ARBA" id="ARBA00022741"/>
    </source>
</evidence>
<dbReference type="GO" id="GO:0016779">
    <property type="term" value="F:nucleotidyltransferase activity"/>
    <property type="evidence" value="ECO:0007669"/>
    <property type="project" value="UniProtKB-KW"/>
</dbReference>
<dbReference type="PANTHER" id="PTHR43793:SF2">
    <property type="entry name" value="BIFUNCTIONAL PROTEIN HLDE"/>
    <property type="match status" value="1"/>
</dbReference>
<accession>A0A059Y191</accession>
<dbReference type="InterPro" id="IPR050385">
    <property type="entry name" value="Archaeal_FAD_synthase"/>
</dbReference>
<dbReference type="NCBIfam" id="TIGR00125">
    <property type="entry name" value="cyt_tran_rel"/>
    <property type="match status" value="1"/>
</dbReference>
<dbReference type="InterPro" id="IPR004821">
    <property type="entry name" value="Cyt_trans-like"/>
</dbReference>
<keyword evidence="5" id="KW-0067">ATP-binding</keyword>
<evidence type="ECO:0000256" key="7">
    <source>
        <dbReference type="ARBA" id="ARBA00047428"/>
    </source>
</evidence>
<organism evidence="9 10">
    <name type="scientific">Leptospirillum ferriphilum YSK</name>
    <dbReference type="NCBI Taxonomy" id="1441628"/>
    <lineage>
        <taxon>Bacteria</taxon>
        <taxon>Pseudomonadati</taxon>
        <taxon>Nitrospirota</taxon>
        <taxon>Nitrospiria</taxon>
        <taxon>Nitrospirales</taxon>
        <taxon>Nitrospiraceae</taxon>
        <taxon>Leptospirillum</taxon>
    </lineage>
</organism>
<dbReference type="InterPro" id="IPR011914">
    <property type="entry name" value="RfaE_dom_II"/>
</dbReference>
<evidence type="ECO:0000259" key="8">
    <source>
        <dbReference type="Pfam" id="PF01467"/>
    </source>
</evidence>
<keyword evidence="10" id="KW-1185">Reference proteome</keyword>
<keyword evidence="2 9" id="KW-0808">Transferase</keyword>
<dbReference type="SUPFAM" id="SSF52374">
    <property type="entry name" value="Nucleotidylyl transferase"/>
    <property type="match status" value="1"/>
</dbReference>
<evidence type="ECO:0000256" key="6">
    <source>
        <dbReference type="ARBA" id="ARBA00023277"/>
    </source>
</evidence>
<proteinExistence type="predicted"/>
<evidence type="ECO:0000313" key="10">
    <source>
        <dbReference type="Proteomes" id="UP000027059"/>
    </source>
</evidence>
<dbReference type="KEGG" id="lfp:Y981_12630"/>
<dbReference type="EC" id="2.7.7.70" evidence="1"/>
<dbReference type="PANTHER" id="PTHR43793">
    <property type="entry name" value="FAD SYNTHASE"/>
    <property type="match status" value="1"/>
</dbReference>
<dbReference type="GO" id="GO:0005524">
    <property type="term" value="F:ATP binding"/>
    <property type="evidence" value="ECO:0007669"/>
    <property type="project" value="UniProtKB-KW"/>
</dbReference>
<keyword evidence="6" id="KW-0119">Carbohydrate metabolism</keyword>
<dbReference type="GO" id="GO:0005975">
    <property type="term" value="P:carbohydrate metabolic process"/>
    <property type="evidence" value="ECO:0007669"/>
    <property type="project" value="InterPro"/>
</dbReference>
<keyword evidence="3 9" id="KW-0548">Nucleotidyltransferase</keyword>
<evidence type="ECO:0000313" key="9">
    <source>
        <dbReference type="EMBL" id="AIA31281.1"/>
    </source>
</evidence>
<evidence type="ECO:0000256" key="5">
    <source>
        <dbReference type="ARBA" id="ARBA00022840"/>
    </source>
</evidence>
<dbReference type="HOGENOM" id="CLU_034585_2_0_0"/>
<protein>
    <recommendedName>
        <fullName evidence="1">D-glycero-beta-D-manno-heptose 1-phosphate adenylyltransferase</fullName>
        <ecNumber evidence="1">2.7.7.70</ecNumber>
    </recommendedName>
</protein>
<evidence type="ECO:0000256" key="1">
    <source>
        <dbReference type="ARBA" id="ARBA00012519"/>
    </source>
</evidence>
<dbReference type="Gene3D" id="3.40.50.620">
    <property type="entry name" value="HUPs"/>
    <property type="match status" value="1"/>
</dbReference>
<dbReference type="EMBL" id="CP007243">
    <property type="protein sequence ID" value="AIA31281.1"/>
    <property type="molecule type" value="Genomic_DNA"/>
</dbReference>
<dbReference type="Pfam" id="PF01467">
    <property type="entry name" value="CTP_transf_like"/>
    <property type="match status" value="1"/>
</dbReference>
<reference evidence="10" key="1">
    <citation type="submission" date="2014-02" db="EMBL/GenBank/DDBJ databases">
        <title>Complete genome sequence and comparative genomic analysis of the nitrogen-fixing bacterium Leptospirillum ferriphilum YSK.</title>
        <authorList>
            <person name="Guo X."/>
            <person name="Yin H."/>
            <person name="Liang Y."/>
            <person name="Hu Q."/>
            <person name="Ma L."/>
            <person name="Xiao Y."/>
            <person name="Zhang X."/>
            <person name="Qiu G."/>
            <person name="Liu X."/>
        </authorList>
    </citation>
    <scope>NUCLEOTIDE SEQUENCE [LARGE SCALE GENOMIC DNA]</scope>
    <source>
        <strain evidence="10">YSK</strain>
    </source>
</reference>
<dbReference type="InterPro" id="IPR014729">
    <property type="entry name" value="Rossmann-like_a/b/a_fold"/>
</dbReference>
<evidence type="ECO:0000256" key="2">
    <source>
        <dbReference type="ARBA" id="ARBA00022679"/>
    </source>
</evidence>
<sequence>MSLKRSTIFEPTEKKIVSHNHLVERLKEIRSSGQSIVFTNGCFDLVHAGHIEVLEKARQAGDFLIVALNTDRSVKGLKGPNRPLVTEYRRARVIGALACVDAVTFFDTPTPYELIKLLEPDVLVKGGDWKPDQIVGNDIVSSRGGKVLSIPLVPESSTTLLVEKILERYQNPCSSGNSS</sequence>
<evidence type="ECO:0000256" key="3">
    <source>
        <dbReference type="ARBA" id="ARBA00022695"/>
    </source>
</evidence>
<gene>
    <name evidence="9" type="ORF">Y981_12630</name>
</gene>